<evidence type="ECO:0000256" key="6">
    <source>
        <dbReference type="ARBA" id="ARBA00023012"/>
    </source>
</evidence>
<dbReference type="Gene3D" id="3.40.50.2300">
    <property type="match status" value="1"/>
</dbReference>
<sequence length="1061" mass="120519">MKIPSLPLEEKERLMALRRYQILDSPAEKEFDRITEMASLICEAPVSLIALLDEDRQWFKSKVGIDVTETAKEIAFCQYTILSEAIFEIEDATKDDRFKDSILVTGYPHVRFYAGHPLVDPSGYAIGSLCVLGSTPKVLTDIQRKALAMLASQAMAMIINRREKAEHQYFDQLYELSNDLICIAGLDGFFKKINPAFEKVLGWKSSQLMSHSFLSLVHPDDLVGSFEEMEKLSAGLTSINFVVRFLTSKGEYKVLEWTATPEPGTDHVFAIARDISVETERDEKIRLSENNMRSFFENSQGLMCTHDMEGGFISVNIAGALLLGYKASELSSLTLFDLTFPKQQPFVREYLKVLAKKGKASGLMTIMHKDGSTRVLFYNNVVEHDLSGRKYAIVNAIDVTEKHLLEKELERTTKMLEQTNEVAQIGGWDLDLIHRTLSWTEITRQIHEVPVSYEPQMETALLFYKEGEHRDKIAASVKKAMELGDAWDLELLLETYNGNEIWVRVLGHTDFERGVCKRIYGTFQNIDEKKRAEIALSEEKARLSAFVTHAPAAVAMLDTKLCYIAVSNRWLEEHQLQGMDLFGKLHYDVLPDISQHWKDIHHRCLKGEVVKNEIDIWRPKGWDHDQYLRWEFRPWYQFDGKIGGIMIFSQDITESSRQGLELNKAKEQAEHASMAKSEFLANMSHEIRTPLNGVIGFTDLVLKTELSPIQEQYLTIVNESANALLGIISDILDFSKIESGKLELEIEKCDLHEMGNQAIDINMYQAQRKALEIKLIIAENVPRFIWTDWVRLRQVMINLLSNAVKFTDTGEIVLKIAALSPKQGDLMMIRFEVKDTGIGIKLDKHHKVFEAFSQEDGSTTKRYGGTGLGLSISNQLLGLMGSKLELISSLGKGSTFFFDILLRVEDAVEEGWDTDPTNRKSLFTCGKDNSMTTMERSQQQIHVLIVEDNLINMLLAKTIVKRIVPMAEIYEAANGLECLVHCKTQLPDLILMDVQMPEMNGYEATQYIRNELGLLQVPIIALTAGNVKGEKEKCILSGMNDFLSKPVLEEEISEVFKKWLK</sequence>
<dbReference type="Pfam" id="PF00072">
    <property type="entry name" value="Response_reg"/>
    <property type="match status" value="1"/>
</dbReference>
<dbReference type="SUPFAM" id="SSF55781">
    <property type="entry name" value="GAF domain-like"/>
    <property type="match status" value="1"/>
</dbReference>
<evidence type="ECO:0000259" key="9">
    <source>
        <dbReference type="PROSITE" id="PS50110"/>
    </source>
</evidence>
<keyword evidence="5" id="KW-0418">Kinase</keyword>
<dbReference type="Pfam" id="PF08448">
    <property type="entry name" value="PAS_4"/>
    <property type="match status" value="1"/>
</dbReference>
<dbReference type="SMART" id="SM00086">
    <property type="entry name" value="PAC"/>
    <property type="match status" value="4"/>
</dbReference>
<gene>
    <name evidence="12" type="ORF">GM920_13280</name>
</gene>
<feature type="domain" description="PAS" evidence="10">
    <location>
        <begin position="288"/>
        <end position="358"/>
    </location>
</feature>
<dbReference type="InterPro" id="IPR003661">
    <property type="entry name" value="HisK_dim/P_dom"/>
</dbReference>
<feature type="domain" description="PAS" evidence="10">
    <location>
        <begin position="166"/>
        <end position="221"/>
    </location>
</feature>
<dbReference type="InterPro" id="IPR036097">
    <property type="entry name" value="HisK_dim/P_sf"/>
</dbReference>
<evidence type="ECO:0000259" key="10">
    <source>
        <dbReference type="PROSITE" id="PS50112"/>
    </source>
</evidence>
<dbReference type="SMART" id="SM00388">
    <property type="entry name" value="HisKA"/>
    <property type="match status" value="1"/>
</dbReference>
<feature type="domain" description="Histidine kinase" evidence="8">
    <location>
        <begin position="682"/>
        <end position="904"/>
    </location>
</feature>
<dbReference type="Pfam" id="PF00512">
    <property type="entry name" value="HisKA"/>
    <property type="match status" value="1"/>
</dbReference>
<dbReference type="InterPro" id="IPR004358">
    <property type="entry name" value="Sig_transdc_His_kin-like_C"/>
</dbReference>
<evidence type="ECO:0000256" key="3">
    <source>
        <dbReference type="ARBA" id="ARBA00022553"/>
    </source>
</evidence>
<dbReference type="InterPro" id="IPR003018">
    <property type="entry name" value="GAF"/>
</dbReference>
<dbReference type="Gene3D" id="1.10.287.130">
    <property type="match status" value="1"/>
</dbReference>
<comment type="caution">
    <text evidence="12">The sequence shown here is derived from an EMBL/GenBank/DDBJ whole genome shotgun (WGS) entry which is preliminary data.</text>
</comment>
<evidence type="ECO:0000256" key="7">
    <source>
        <dbReference type="PROSITE-ProRule" id="PRU00169"/>
    </source>
</evidence>
<dbReference type="SMART" id="SM00448">
    <property type="entry name" value="REC"/>
    <property type="match status" value="1"/>
</dbReference>
<dbReference type="InterPro" id="IPR001789">
    <property type="entry name" value="Sig_transdc_resp-reg_receiver"/>
</dbReference>
<dbReference type="InterPro" id="IPR035965">
    <property type="entry name" value="PAS-like_dom_sf"/>
</dbReference>
<dbReference type="PANTHER" id="PTHR45339:SF1">
    <property type="entry name" value="HYBRID SIGNAL TRANSDUCTION HISTIDINE KINASE J"/>
    <property type="match status" value="1"/>
</dbReference>
<keyword evidence="6" id="KW-0902">Two-component regulatory system</keyword>
<dbReference type="Gene3D" id="3.30.450.40">
    <property type="match status" value="1"/>
</dbReference>
<dbReference type="SUPFAM" id="SSF47384">
    <property type="entry name" value="Homodimeric domain of signal transducing histidine kinase"/>
    <property type="match status" value="1"/>
</dbReference>
<evidence type="ECO:0000256" key="1">
    <source>
        <dbReference type="ARBA" id="ARBA00000085"/>
    </source>
</evidence>
<dbReference type="SMART" id="SM00065">
    <property type="entry name" value="GAF"/>
    <property type="match status" value="1"/>
</dbReference>
<evidence type="ECO:0000313" key="12">
    <source>
        <dbReference type="EMBL" id="MBB2149870.1"/>
    </source>
</evidence>
<feature type="modified residue" description="4-aspartylphosphate" evidence="7">
    <location>
        <position position="993"/>
    </location>
</feature>
<evidence type="ECO:0000259" key="11">
    <source>
        <dbReference type="PROSITE" id="PS50113"/>
    </source>
</evidence>
<dbReference type="InterPro" id="IPR013767">
    <property type="entry name" value="PAS_fold"/>
</dbReference>
<evidence type="ECO:0000256" key="2">
    <source>
        <dbReference type="ARBA" id="ARBA00012438"/>
    </source>
</evidence>
<keyword evidence="3 7" id="KW-0597">Phosphoprotein</keyword>
<dbReference type="InterPro" id="IPR000014">
    <property type="entry name" value="PAS"/>
</dbReference>
<dbReference type="SMART" id="SM00387">
    <property type="entry name" value="HATPase_c"/>
    <property type="match status" value="1"/>
</dbReference>
<evidence type="ECO:0000256" key="4">
    <source>
        <dbReference type="ARBA" id="ARBA00022679"/>
    </source>
</evidence>
<dbReference type="PROSITE" id="PS50110">
    <property type="entry name" value="RESPONSE_REGULATORY"/>
    <property type="match status" value="1"/>
</dbReference>
<evidence type="ECO:0000256" key="5">
    <source>
        <dbReference type="ARBA" id="ARBA00022777"/>
    </source>
</evidence>
<accession>A0ABR6EX52</accession>
<dbReference type="PROSITE" id="PS50113">
    <property type="entry name" value="PAC"/>
    <property type="match status" value="1"/>
</dbReference>
<dbReference type="Pfam" id="PF00989">
    <property type="entry name" value="PAS"/>
    <property type="match status" value="1"/>
</dbReference>
<dbReference type="NCBIfam" id="TIGR00229">
    <property type="entry name" value="sensory_box"/>
    <property type="match status" value="2"/>
</dbReference>
<dbReference type="PANTHER" id="PTHR45339">
    <property type="entry name" value="HYBRID SIGNAL TRANSDUCTION HISTIDINE KINASE J"/>
    <property type="match status" value="1"/>
</dbReference>
<dbReference type="InterPro" id="IPR036890">
    <property type="entry name" value="HATPase_C_sf"/>
</dbReference>
<name>A0ABR6EX52_9SPHI</name>
<evidence type="ECO:0000259" key="8">
    <source>
        <dbReference type="PROSITE" id="PS50109"/>
    </source>
</evidence>
<dbReference type="InterPro" id="IPR005467">
    <property type="entry name" value="His_kinase_dom"/>
</dbReference>
<comment type="catalytic activity">
    <reaction evidence="1">
        <text>ATP + protein L-histidine = ADP + protein N-phospho-L-histidine.</text>
        <dbReference type="EC" id="2.7.13.3"/>
    </reaction>
</comment>
<dbReference type="CDD" id="cd17546">
    <property type="entry name" value="REC_hyHK_CKI1_RcsC-like"/>
    <property type="match status" value="1"/>
</dbReference>
<dbReference type="InterPro" id="IPR013655">
    <property type="entry name" value="PAS_fold_3"/>
</dbReference>
<dbReference type="InterPro" id="IPR011006">
    <property type="entry name" value="CheY-like_superfamily"/>
</dbReference>
<dbReference type="Pfam" id="PF08447">
    <property type="entry name" value="PAS_3"/>
    <property type="match status" value="1"/>
</dbReference>
<proteinExistence type="predicted"/>
<dbReference type="SMART" id="SM00091">
    <property type="entry name" value="PAS"/>
    <property type="match status" value="2"/>
</dbReference>
<dbReference type="SUPFAM" id="SSF55874">
    <property type="entry name" value="ATPase domain of HSP90 chaperone/DNA topoisomerase II/histidine kinase"/>
    <property type="match status" value="1"/>
</dbReference>
<dbReference type="Proteomes" id="UP000636110">
    <property type="component" value="Unassembled WGS sequence"/>
</dbReference>
<dbReference type="RefSeq" id="WP_182958068.1">
    <property type="nucleotide sequence ID" value="NZ_WNXC01000004.1"/>
</dbReference>
<dbReference type="PROSITE" id="PS50109">
    <property type="entry name" value="HIS_KIN"/>
    <property type="match status" value="1"/>
</dbReference>
<evidence type="ECO:0000313" key="13">
    <source>
        <dbReference type="Proteomes" id="UP000636110"/>
    </source>
</evidence>
<dbReference type="CDD" id="cd16922">
    <property type="entry name" value="HATPase_EvgS-ArcB-TorS-like"/>
    <property type="match status" value="1"/>
</dbReference>
<keyword evidence="13" id="KW-1185">Reference proteome</keyword>
<keyword evidence="4" id="KW-0808">Transferase</keyword>
<dbReference type="Gene3D" id="3.30.450.20">
    <property type="entry name" value="PAS domain"/>
    <property type="match status" value="4"/>
</dbReference>
<feature type="domain" description="PAC" evidence="11">
    <location>
        <begin position="487"/>
        <end position="538"/>
    </location>
</feature>
<feature type="domain" description="Response regulatory" evidence="9">
    <location>
        <begin position="942"/>
        <end position="1060"/>
    </location>
</feature>
<dbReference type="InterPro" id="IPR001610">
    <property type="entry name" value="PAC"/>
</dbReference>
<protein>
    <recommendedName>
        <fullName evidence="2">histidine kinase</fullName>
        <ecNumber evidence="2">2.7.13.3</ecNumber>
    </recommendedName>
</protein>
<dbReference type="Gene3D" id="3.30.565.10">
    <property type="entry name" value="Histidine kinase-like ATPase, C-terminal domain"/>
    <property type="match status" value="1"/>
</dbReference>
<dbReference type="SUPFAM" id="SSF52172">
    <property type="entry name" value="CheY-like"/>
    <property type="match status" value="1"/>
</dbReference>
<dbReference type="CDD" id="cd00082">
    <property type="entry name" value="HisKA"/>
    <property type="match status" value="1"/>
</dbReference>
<dbReference type="Pfam" id="PF02518">
    <property type="entry name" value="HATPase_c"/>
    <property type="match status" value="1"/>
</dbReference>
<dbReference type="Pfam" id="PF13426">
    <property type="entry name" value="PAS_9"/>
    <property type="match status" value="1"/>
</dbReference>
<organism evidence="12 13">
    <name type="scientific">Pedobacter gandavensis</name>
    <dbReference type="NCBI Taxonomy" id="2679963"/>
    <lineage>
        <taxon>Bacteria</taxon>
        <taxon>Pseudomonadati</taxon>
        <taxon>Bacteroidota</taxon>
        <taxon>Sphingobacteriia</taxon>
        <taxon>Sphingobacteriales</taxon>
        <taxon>Sphingobacteriaceae</taxon>
        <taxon>Pedobacter</taxon>
    </lineage>
</organism>
<dbReference type="CDD" id="cd00130">
    <property type="entry name" value="PAS"/>
    <property type="match status" value="2"/>
</dbReference>
<dbReference type="SUPFAM" id="SSF55785">
    <property type="entry name" value="PYP-like sensor domain (PAS domain)"/>
    <property type="match status" value="4"/>
</dbReference>
<reference evidence="12 13" key="1">
    <citation type="submission" date="2019-11" db="EMBL/GenBank/DDBJ databases">
        <title>Description of Pedobacter sp. LMG 31462T.</title>
        <authorList>
            <person name="Carlier A."/>
            <person name="Qi S."/>
            <person name="Vandamme P."/>
        </authorList>
    </citation>
    <scope>NUCLEOTIDE SEQUENCE [LARGE SCALE GENOMIC DNA]</scope>
    <source>
        <strain evidence="12 13">LMG 31462</strain>
    </source>
</reference>
<dbReference type="EC" id="2.7.13.3" evidence="2"/>
<dbReference type="PROSITE" id="PS50112">
    <property type="entry name" value="PAS"/>
    <property type="match status" value="2"/>
</dbReference>
<dbReference type="InterPro" id="IPR013656">
    <property type="entry name" value="PAS_4"/>
</dbReference>
<dbReference type="EMBL" id="WNXC01000004">
    <property type="protein sequence ID" value="MBB2149870.1"/>
    <property type="molecule type" value="Genomic_DNA"/>
</dbReference>
<dbReference type="InterPro" id="IPR029016">
    <property type="entry name" value="GAF-like_dom_sf"/>
</dbReference>
<dbReference type="InterPro" id="IPR003594">
    <property type="entry name" value="HATPase_dom"/>
</dbReference>
<dbReference type="InterPro" id="IPR000700">
    <property type="entry name" value="PAS-assoc_C"/>
</dbReference>
<dbReference type="PRINTS" id="PR00344">
    <property type="entry name" value="BCTRLSENSOR"/>
</dbReference>